<dbReference type="EMBL" id="UOEE01000147">
    <property type="protein sequence ID" value="VAV92624.1"/>
    <property type="molecule type" value="Genomic_DNA"/>
</dbReference>
<dbReference type="AlphaFoldDB" id="A0A3B0RGV9"/>
<sequence>KQHASWGLEEYVTAVEEASDVVMKITGQKRVNITAACSGGITASCFVSAMAAKKDKRVNAFTLQVCVLDPNPRDSEVGVFVSQRGIEIARKASKSKGILEGDELAKVFAWLRPNDLIWNYVVNNYLLGENPPPFDVLYWNADTTNLPAALHSDYLDIYGMKPFVTPGETQFAGHGLDMGQVTQDMFIIAGTTDHITPWKACYRTTQMLGSRNIKFVLSNSGHIQSLINPPGNPKASYSTSDKIPDTADEWLLGASAEEGSWWPEWAAWLTERSGDEKKAPTKLGRKGFPPLLEAPGSYVFE</sequence>
<feature type="domain" description="AB hydrolase-1" evidence="1">
    <location>
        <begin position="10"/>
        <end position="228"/>
    </location>
</feature>
<dbReference type="InterPro" id="IPR000073">
    <property type="entry name" value="AB_hydrolase_1"/>
</dbReference>
<organism evidence="2">
    <name type="scientific">hydrothermal vent metagenome</name>
    <dbReference type="NCBI Taxonomy" id="652676"/>
    <lineage>
        <taxon>unclassified sequences</taxon>
        <taxon>metagenomes</taxon>
        <taxon>ecological metagenomes</taxon>
    </lineage>
</organism>
<name>A0A3B0RGV9_9ZZZZ</name>
<dbReference type="PANTHER" id="PTHR36837:SF5">
    <property type="entry name" value="POLY-3-HYDROXYBUTYRATE SYNTHASE"/>
    <property type="match status" value="1"/>
</dbReference>
<gene>
    <name evidence="2" type="ORF">MNBD_ALPHA06-1827</name>
</gene>
<evidence type="ECO:0000313" key="2">
    <source>
        <dbReference type="EMBL" id="VAV92624.1"/>
    </source>
</evidence>
<dbReference type="SUPFAM" id="SSF53474">
    <property type="entry name" value="alpha/beta-Hydrolases"/>
    <property type="match status" value="1"/>
</dbReference>
<dbReference type="PANTHER" id="PTHR36837">
    <property type="entry name" value="POLY(3-HYDROXYALKANOATE) POLYMERASE SUBUNIT PHAC"/>
    <property type="match status" value="1"/>
</dbReference>
<proteinExistence type="predicted"/>
<dbReference type="InterPro" id="IPR029058">
    <property type="entry name" value="AB_hydrolase_fold"/>
</dbReference>
<evidence type="ECO:0000259" key="1">
    <source>
        <dbReference type="Pfam" id="PF00561"/>
    </source>
</evidence>
<reference evidence="2" key="1">
    <citation type="submission" date="2018-06" db="EMBL/GenBank/DDBJ databases">
        <authorList>
            <person name="Zhirakovskaya E."/>
        </authorList>
    </citation>
    <scope>NUCLEOTIDE SEQUENCE</scope>
</reference>
<dbReference type="InterPro" id="IPR051321">
    <property type="entry name" value="PHA/PHB_synthase"/>
</dbReference>
<protein>
    <submittedName>
        <fullName evidence="2">Polyhydroxyalkanoic acid synthase</fullName>
    </submittedName>
</protein>
<feature type="non-terminal residue" evidence="2">
    <location>
        <position position="1"/>
    </location>
</feature>
<dbReference type="Pfam" id="PF00561">
    <property type="entry name" value="Abhydrolase_1"/>
    <property type="match status" value="1"/>
</dbReference>
<dbReference type="Gene3D" id="3.40.50.1820">
    <property type="entry name" value="alpha/beta hydrolase"/>
    <property type="match status" value="1"/>
</dbReference>
<accession>A0A3B0RGV9</accession>